<dbReference type="Proteomes" id="UP000006727">
    <property type="component" value="Chromosome 3"/>
</dbReference>
<sequence length="28" mass="3361">MDYSRFKSISEERAMMREINANSREGDH</sequence>
<dbReference type="Gramene" id="Pp3c3_37740V3.1">
    <property type="protein sequence ID" value="Pp3c3_37740V3.1"/>
    <property type="gene ID" value="Pp3c3_37740"/>
</dbReference>
<evidence type="ECO:0000313" key="1">
    <source>
        <dbReference type="EMBL" id="PNR58531.1"/>
    </source>
</evidence>
<gene>
    <name evidence="1" type="ORF">PHYPA_005526</name>
</gene>
<dbReference type="EMBL" id="ABEU02000003">
    <property type="protein sequence ID" value="PNR58531.1"/>
    <property type="molecule type" value="Genomic_DNA"/>
</dbReference>
<organism evidence="1">
    <name type="scientific">Physcomitrium patens</name>
    <name type="common">Spreading-leaved earth moss</name>
    <name type="synonym">Physcomitrella patens</name>
    <dbReference type="NCBI Taxonomy" id="3218"/>
    <lineage>
        <taxon>Eukaryota</taxon>
        <taxon>Viridiplantae</taxon>
        <taxon>Streptophyta</taxon>
        <taxon>Embryophyta</taxon>
        <taxon>Bryophyta</taxon>
        <taxon>Bryophytina</taxon>
        <taxon>Bryopsida</taxon>
        <taxon>Funariidae</taxon>
        <taxon>Funariales</taxon>
        <taxon>Funariaceae</taxon>
        <taxon>Physcomitrium</taxon>
    </lineage>
</organism>
<reference evidence="2" key="3">
    <citation type="submission" date="2020-12" db="UniProtKB">
        <authorList>
            <consortium name="EnsemblPlants"/>
        </authorList>
    </citation>
    <scope>IDENTIFICATION</scope>
</reference>
<name>A0A2K1KXN3_PHYPA</name>
<proteinExistence type="predicted"/>
<dbReference type="AlphaFoldDB" id="A0A2K1KXN3"/>
<protein>
    <submittedName>
        <fullName evidence="1 2">Uncharacterized protein</fullName>
    </submittedName>
</protein>
<evidence type="ECO:0000313" key="2">
    <source>
        <dbReference type="EnsemblPlants" id="Pp3c3_37740V3.1"/>
    </source>
</evidence>
<dbReference type="InParanoid" id="A0A2K1KXN3"/>
<keyword evidence="3" id="KW-1185">Reference proteome</keyword>
<accession>A0A2K1KXN3</accession>
<reference evidence="1 3" key="1">
    <citation type="journal article" date="2008" name="Science">
        <title>The Physcomitrella genome reveals evolutionary insights into the conquest of land by plants.</title>
        <authorList>
            <person name="Rensing S."/>
            <person name="Lang D."/>
            <person name="Zimmer A."/>
            <person name="Terry A."/>
            <person name="Salamov A."/>
            <person name="Shapiro H."/>
            <person name="Nishiyama T."/>
            <person name="Perroud P.-F."/>
            <person name="Lindquist E."/>
            <person name="Kamisugi Y."/>
            <person name="Tanahashi T."/>
            <person name="Sakakibara K."/>
            <person name="Fujita T."/>
            <person name="Oishi K."/>
            <person name="Shin-I T."/>
            <person name="Kuroki Y."/>
            <person name="Toyoda A."/>
            <person name="Suzuki Y."/>
            <person name="Hashimoto A."/>
            <person name="Yamaguchi K."/>
            <person name="Sugano A."/>
            <person name="Kohara Y."/>
            <person name="Fujiyama A."/>
            <person name="Anterola A."/>
            <person name="Aoki S."/>
            <person name="Ashton N."/>
            <person name="Barbazuk W.B."/>
            <person name="Barker E."/>
            <person name="Bennetzen J."/>
            <person name="Bezanilla M."/>
            <person name="Blankenship R."/>
            <person name="Cho S.H."/>
            <person name="Dutcher S."/>
            <person name="Estelle M."/>
            <person name="Fawcett J.A."/>
            <person name="Gundlach H."/>
            <person name="Hanada K."/>
            <person name="Heyl A."/>
            <person name="Hicks K.A."/>
            <person name="Hugh J."/>
            <person name="Lohr M."/>
            <person name="Mayer K."/>
            <person name="Melkozernov A."/>
            <person name="Murata T."/>
            <person name="Nelson D."/>
            <person name="Pils B."/>
            <person name="Prigge M."/>
            <person name="Reiss B."/>
            <person name="Renner T."/>
            <person name="Rombauts S."/>
            <person name="Rushton P."/>
            <person name="Sanderfoot A."/>
            <person name="Schween G."/>
            <person name="Shiu S.-H."/>
            <person name="Stueber K."/>
            <person name="Theodoulou F.L."/>
            <person name="Tu H."/>
            <person name="Van de Peer Y."/>
            <person name="Verrier P.J."/>
            <person name="Waters E."/>
            <person name="Wood A."/>
            <person name="Yang L."/>
            <person name="Cove D."/>
            <person name="Cuming A."/>
            <person name="Hasebe M."/>
            <person name="Lucas S."/>
            <person name="Mishler D.B."/>
            <person name="Reski R."/>
            <person name="Grigoriev I."/>
            <person name="Quatrano R.S."/>
            <person name="Boore J.L."/>
        </authorList>
    </citation>
    <scope>NUCLEOTIDE SEQUENCE [LARGE SCALE GENOMIC DNA]</scope>
    <source>
        <strain evidence="2 3">cv. Gransden 2004</strain>
    </source>
</reference>
<evidence type="ECO:0000313" key="3">
    <source>
        <dbReference type="Proteomes" id="UP000006727"/>
    </source>
</evidence>
<reference evidence="1 3" key="2">
    <citation type="journal article" date="2018" name="Plant J.">
        <title>The Physcomitrella patens chromosome-scale assembly reveals moss genome structure and evolution.</title>
        <authorList>
            <person name="Lang D."/>
            <person name="Ullrich K.K."/>
            <person name="Murat F."/>
            <person name="Fuchs J."/>
            <person name="Jenkins J."/>
            <person name="Haas F.B."/>
            <person name="Piednoel M."/>
            <person name="Gundlach H."/>
            <person name="Van Bel M."/>
            <person name="Meyberg R."/>
            <person name="Vives C."/>
            <person name="Morata J."/>
            <person name="Symeonidi A."/>
            <person name="Hiss M."/>
            <person name="Muchero W."/>
            <person name="Kamisugi Y."/>
            <person name="Saleh O."/>
            <person name="Blanc G."/>
            <person name="Decker E.L."/>
            <person name="van Gessel N."/>
            <person name="Grimwood J."/>
            <person name="Hayes R.D."/>
            <person name="Graham S.W."/>
            <person name="Gunter L.E."/>
            <person name="McDaniel S.F."/>
            <person name="Hoernstein S.N.W."/>
            <person name="Larsson A."/>
            <person name="Li F.W."/>
            <person name="Perroud P.F."/>
            <person name="Phillips J."/>
            <person name="Ranjan P."/>
            <person name="Rokshar D.S."/>
            <person name="Rothfels C.J."/>
            <person name="Schneider L."/>
            <person name="Shu S."/>
            <person name="Stevenson D.W."/>
            <person name="Thummler F."/>
            <person name="Tillich M."/>
            <person name="Villarreal Aguilar J.C."/>
            <person name="Widiez T."/>
            <person name="Wong G.K."/>
            <person name="Wymore A."/>
            <person name="Zhang Y."/>
            <person name="Zimmer A.D."/>
            <person name="Quatrano R.S."/>
            <person name="Mayer K.F.X."/>
            <person name="Goodstein D."/>
            <person name="Casacuberta J.M."/>
            <person name="Vandepoele K."/>
            <person name="Reski R."/>
            <person name="Cuming A.C."/>
            <person name="Tuskan G.A."/>
            <person name="Maumus F."/>
            <person name="Salse J."/>
            <person name="Schmutz J."/>
            <person name="Rensing S.A."/>
        </authorList>
    </citation>
    <scope>NUCLEOTIDE SEQUENCE [LARGE SCALE GENOMIC DNA]</scope>
    <source>
        <strain evidence="2 3">cv. Gransden 2004</strain>
    </source>
</reference>
<dbReference type="EnsemblPlants" id="Pp3c3_37740V3.1">
    <property type="protein sequence ID" value="Pp3c3_37740V3.1"/>
    <property type="gene ID" value="Pp3c3_37740"/>
</dbReference>